<sequence>MRIESDPLTCENCGDLDHGDVETVPEVPKLDPESYAVEGEGTDVYVCRGCGSVLGVR</sequence>
<organism evidence="1 2">
    <name type="scientific">Haloarchaeobius iranensis</name>
    <dbReference type="NCBI Taxonomy" id="996166"/>
    <lineage>
        <taxon>Archaea</taxon>
        <taxon>Methanobacteriati</taxon>
        <taxon>Methanobacteriota</taxon>
        <taxon>Stenosarchaea group</taxon>
        <taxon>Halobacteria</taxon>
        <taxon>Halobacteriales</taxon>
        <taxon>Halorubellaceae</taxon>
        <taxon>Haloarchaeobius</taxon>
    </lineage>
</organism>
<dbReference type="AlphaFoldDB" id="A0A1G9TTJ8"/>
<proteinExistence type="predicted"/>
<evidence type="ECO:0008006" key="3">
    <source>
        <dbReference type="Google" id="ProtNLM"/>
    </source>
</evidence>
<dbReference type="RefSeq" id="WP_175526366.1">
    <property type="nucleotide sequence ID" value="NZ_FNIA01000003.1"/>
</dbReference>
<keyword evidence="2" id="KW-1185">Reference proteome</keyword>
<dbReference type="EMBL" id="FNIA01000003">
    <property type="protein sequence ID" value="SDM51046.1"/>
    <property type="molecule type" value="Genomic_DNA"/>
</dbReference>
<accession>A0A1G9TTJ8</accession>
<reference evidence="1 2" key="1">
    <citation type="submission" date="2016-10" db="EMBL/GenBank/DDBJ databases">
        <authorList>
            <person name="de Groot N.N."/>
        </authorList>
    </citation>
    <scope>NUCLEOTIDE SEQUENCE [LARGE SCALE GENOMIC DNA]</scope>
    <source>
        <strain evidence="2">EB21,IBRC-M 10013,KCTC 4048</strain>
    </source>
</reference>
<protein>
    <recommendedName>
        <fullName evidence="3">Small CPxCG-related zinc finger protein</fullName>
    </recommendedName>
</protein>
<dbReference type="Proteomes" id="UP000199370">
    <property type="component" value="Unassembled WGS sequence"/>
</dbReference>
<evidence type="ECO:0000313" key="2">
    <source>
        <dbReference type="Proteomes" id="UP000199370"/>
    </source>
</evidence>
<gene>
    <name evidence="1" type="ORF">SAMN05192554_103124</name>
</gene>
<name>A0A1G9TTJ8_9EURY</name>
<dbReference type="OrthoDB" id="314499at2157"/>
<evidence type="ECO:0000313" key="1">
    <source>
        <dbReference type="EMBL" id="SDM51046.1"/>
    </source>
</evidence>